<dbReference type="InterPro" id="IPR021427">
    <property type="entry name" value="DUF3077"/>
</dbReference>
<name>A0ABS5MWS0_9PSED</name>
<organism evidence="1 2">
    <name type="scientific">Pseudomonas rustica</name>
    <dbReference type="NCBI Taxonomy" id="2827099"/>
    <lineage>
        <taxon>Bacteria</taxon>
        <taxon>Pseudomonadati</taxon>
        <taxon>Pseudomonadota</taxon>
        <taxon>Gammaproteobacteria</taxon>
        <taxon>Pseudomonadales</taxon>
        <taxon>Pseudomonadaceae</taxon>
        <taxon>Pseudomonas</taxon>
    </lineage>
</organism>
<keyword evidence="2" id="KW-1185">Reference proteome</keyword>
<evidence type="ECO:0000313" key="2">
    <source>
        <dbReference type="Proteomes" id="UP000676035"/>
    </source>
</evidence>
<protein>
    <submittedName>
        <fullName evidence="1">DUF3077 domain-containing protein</fullName>
    </submittedName>
</protein>
<sequence length="64" mass="7034">MPVITALSHVSHLLHISRLLTADSSVGRNADHHAYASQYLQELSKALIDDVVKVMDALPDKPLM</sequence>
<evidence type="ECO:0000313" key="1">
    <source>
        <dbReference type="EMBL" id="MBS4078748.1"/>
    </source>
</evidence>
<reference evidence="1 2" key="1">
    <citation type="submission" date="2021-04" db="EMBL/GenBank/DDBJ databases">
        <title>Pseudomonas rustica sp. nov. isolated from raw milk.</title>
        <authorList>
            <person name="Fiedler G."/>
            <person name="Gieschler S."/>
            <person name="Kabisch J."/>
            <person name="Grimmler C."/>
            <person name="Brinks E."/>
            <person name="Wagner N."/>
            <person name="Hetzer B."/>
            <person name="Franz C.M.A.P."/>
            <person name="Boehnlein C."/>
        </authorList>
    </citation>
    <scope>NUCLEOTIDE SEQUENCE [LARGE SCALE GENOMIC DNA]</scope>
    <source>
        <strain evidence="1 2">MBT-4</strain>
    </source>
</reference>
<dbReference type="EMBL" id="JAGYHF010000005">
    <property type="protein sequence ID" value="MBS4078748.1"/>
    <property type="molecule type" value="Genomic_DNA"/>
</dbReference>
<dbReference type="Proteomes" id="UP000676035">
    <property type="component" value="Unassembled WGS sequence"/>
</dbReference>
<accession>A0ABS5MWS0</accession>
<dbReference type="Pfam" id="PF11275">
    <property type="entry name" value="DUF3077"/>
    <property type="match status" value="1"/>
</dbReference>
<comment type="caution">
    <text evidence="1">The sequence shown here is derived from an EMBL/GenBank/DDBJ whole genome shotgun (WGS) entry which is preliminary data.</text>
</comment>
<proteinExistence type="predicted"/>
<gene>
    <name evidence="1" type="ORF">KFS80_10675</name>
</gene>